<evidence type="ECO:0000313" key="2">
    <source>
        <dbReference type="Proteomes" id="UP000005237"/>
    </source>
</evidence>
<dbReference type="Proteomes" id="UP000005237">
    <property type="component" value="Unassembled WGS sequence"/>
</dbReference>
<accession>A0A8R1E6T1</accession>
<reference evidence="1" key="2">
    <citation type="submission" date="2022-06" db="UniProtKB">
        <authorList>
            <consortium name="EnsemblMetazoa"/>
        </authorList>
    </citation>
    <scope>IDENTIFICATION</scope>
    <source>
        <strain evidence="1">DF5081</strain>
    </source>
</reference>
<name>A0A8R1E6T1_CAEJA</name>
<keyword evidence="2" id="KW-1185">Reference proteome</keyword>
<dbReference type="AlphaFoldDB" id="A0A8R1E6T1"/>
<evidence type="ECO:0000313" key="1">
    <source>
        <dbReference type="EnsemblMetazoa" id="CJA24516.1"/>
    </source>
</evidence>
<dbReference type="EnsemblMetazoa" id="CJA24516.1">
    <property type="protein sequence ID" value="CJA24516.1"/>
    <property type="gene ID" value="WBGene00180088"/>
</dbReference>
<protein>
    <submittedName>
        <fullName evidence="1">Uncharacterized protein</fullName>
    </submittedName>
</protein>
<organism evidence="1 2">
    <name type="scientific">Caenorhabditis japonica</name>
    <dbReference type="NCBI Taxonomy" id="281687"/>
    <lineage>
        <taxon>Eukaryota</taxon>
        <taxon>Metazoa</taxon>
        <taxon>Ecdysozoa</taxon>
        <taxon>Nematoda</taxon>
        <taxon>Chromadorea</taxon>
        <taxon>Rhabditida</taxon>
        <taxon>Rhabditina</taxon>
        <taxon>Rhabditomorpha</taxon>
        <taxon>Rhabditoidea</taxon>
        <taxon>Rhabditidae</taxon>
        <taxon>Peloderinae</taxon>
        <taxon>Caenorhabditis</taxon>
    </lineage>
</organism>
<proteinExistence type="predicted"/>
<sequence length="131" mass="15142">MLEFGQNPDRNKKQTRRLLKKSVQKALPKKVLANYSTIPALRGNLRYGRRRIYILVAKRAWSAVGRNSKRRNAALEPEIDSDGSQFNFDTAIEDKPMGKSLDAMEVDEQESDGDDKKEVYILNLLWLFRKT</sequence>
<reference evidence="2" key="1">
    <citation type="submission" date="2010-08" db="EMBL/GenBank/DDBJ databases">
        <authorList>
            <consortium name="Caenorhabditis japonica Sequencing Consortium"/>
            <person name="Wilson R.K."/>
        </authorList>
    </citation>
    <scope>NUCLEOTIDE SEQUENCE [LARGE SCALE GENOMIC DNA]</scope>
    <source>
        <strain evidence="2">DF5081</strain>
    </source>
</reference>